<name>A0A399F0E4_9DEIN</name>
<feature type="transmembrane region" description="Helical" evidence="5">
    <location>
        <begin position="108"/>
        <end position="124"/>
    </location>
</feature>
<sequence length="492" mass="53263">MLPSRIPLALWAWWGLGLLTLFWSLTPGNTLVLGLWELAYLAAFAAGGWLLGLVGLGLLLLGHGLLSTLSLAWAGLVMYFSGSVHYVTGAQALGLIPLAAVWTLRSRWPLLGGLLLAAALFAALQSGARAVYLPLLLMGPLLVWRLWREGVGLGRIGIGLGAVVLAVFALDRALPFSPIQNALGLKASLTRQLQDTREEGSIGSRWLMWRQTLGMALEAPLGTGNGSFRDVLPAYQRYPGVLFASAHNYYLETAATGGWPRLVLLMGALGAILWRGWRSAAWPWTLGAAGLWATLAFDATGMYPSVMMLAFAALGAVHAQTAPSASPLAPRLPGLGLGLALAAWWYAPCGQDCAIGRHLGHRQAVLAELKGSSAQEARALLERAAGLNPKSLWVYRAWLGYAQTPAERERLLERILEVFPLANPLDYLELARLKAARGEKEAAIRTLQTGLARFPPGFQGYQAANFFGRLSAIYDTWEREAPRLLRELHRGR</sequence>
<dbReference type="Proteomes" id="UP000265800">
    <property type="component" value="Unassembled WGS sequence"/>
</dbReference>
<keyword evidence="8" id="KW-1185">Reference proteome</keyword>
<feature type="transmembrane region" description="Helical" evidence="5">
    <location>
        <begin position="153"/>
        <end position="170"/>
    </location>
</feature>
<dbReference type="PANTHER" id="PTHR37422">
    <property type="entry name" value="TEICHURONIC ACID BIOSYNTHESIS PROTEIN TUAE"/>
    <property type="match status" value="1"/>
</dbReference>
<feature type="transmembrane region" description="Helical" evidence="5">
    <location>
        <begin position="38"/>
        <end position="61"/>
    </location>
</feature>
<evidence type="ECO:0000256" key="1">
    <source>
        <dbReference type="ARBA" id="ARBA00004141"/>
    </source>
</evidence>
<comment type="caution">
    <text evidence="7">The sequence shown here is derived from an EMBL/GenBank/DDBJ whole genome shotgun (WGS) entry which is preliminary data.</text>
</comment>
<dbReference type="PANTHER" id="PTHR37422:SF13">
    <property type="entry name" value="LIPOPOLYSACCHARIDE BIOSYNTHESIS PROTEIN PA4999-RELATED"/>
    <property type="match status" value="1"/>
</dbReference>
<feature type="transmembrane region" description="Helical" evidence="5">
    <location>
        <begin position="289"/>
        <end position="316"/>
    </location>
</feature>
<evidence type="ECO:0000256" key="4">
    <source>
        <dbReference type="ARBA" id="ARBA00023136"/>
    </source>
</evidence>
<keyword evidence="3 5" id="KW-1133">Transmembrane helix</keyword>
<evidence type="ECO:0000256" key="2">
    <source>
        <dbReference type="ARBA" id="ARBA00022692"/>
    </source>
</evidence>
<protein>
    <submittedName>
        <fullName evidence="7">O-Antigen ligase</fullName>
    </submittedName>
</protein>
<dbReference type="GO" id="GO:0016020">
    <property type="term" value="C:membrane"/>
    <property type="evidence" value="ECO:0007669"/>
    <property type="project" value="UniProtKB-SubCell"/>
</dbReference>
<reference evidence="7 8" key="1">
    <citation type="submission" date="2018-08" db="EMBL/GenBank/DDBJ databases">
        <title>Meiothermus luteus KCTC 52599 genome sequencing project.</title>
        <authorList>
            <person name="Da Costa M.S."/>
            <person name="Albuquerque L."/>
            <person name="Raposo P."/>
            <person name="Froufe H.J.C."/>
            <person name="Barroso C.S."/>
            <person name="Egas C."/>
        </authorList>
    </citation>
    <scope>NUCLEOTIDE SEQUENCE [LARGE SCALE GENOMIC DNA]</scope>
    <source>
        <strain evidence="7 8">KCTC 52599</strain>
    </source>
</reference>
<dbReference type="InterPro" id="IPR007016">
    <property type="entry name" value="O-antigen_ligase-rel_domated"/>
</dbReference>
<dbReference type="Gene3D" id="1.25.40.10">
    <property type="entry name" value="Tetratricopeptide repeat domain"/>
    <property type="match status" value="1"/>
</dbReference>
<dbReference type="InterPro" id="IPR051533">
    <property type="entry name" value="WaaL-like"/>
</dbReference>
<dbReference type="Pfam" id="PF04932">
    <property type="entry name" value="Wzy_C"/>
    <property type="match status" value="1"/>
</dbReference>
<dbReference type="InterPro" id="IPR011990">
    <property type="entry name" value="TPR-like_helical_dom_sf"/>
</dbReference>
<proteinExistence type="predicted"/>
<evidence type="ECO:0000259" key="6">
    <source>
        <dbReference type="Pfam" id="PF04932"/>
    </source>
</evidence>
<dbReference type="RefSeq" id="WP_281270816.1">
    <property type="nucleotide sequence ID" value="NZ_QWKZ01000005.1"/>
</dbReference>
<dbReference type="EMBL" id="QWKZ01000005">
    <property type="protein sequence ID" value="RIH89503.1"/>
    <property type="molecule type" value="Genomic_DNA"/>
</dbReference>
<keyword evidence="4 5" id="KW-0472">Membrane</keyword>
<feature type="transmembrane region" description="Helical" evidence="5">
    <location>
        <begin position="68"/>
        <end position="88"/>
    </location>
</feature>
<accession>A0A399F0E4</accession>
<evidence type="ECO:0000313" key="7">
    <source>
        <dbReference type="EMBL" id="RIH89503.1"/>
    </source>
</evidence>
<keyword evidence="2 5" id="KW-0812">Transmembrane</keyword>
<feature type="transmembrane region" description="Helical" evidence="5">
    <location>
        <begin position="259"/>
        <end position="277"/>
    </location>
</feature>
<evidence type="ECO:0000256" key="5">
    <source>
        <dbReference type="SAM" id="Phobius"/>
    </source>
</evidence>
<evidence type="ECO:0000313" key="8">
    <source>
        <dbReference type="Proteomes" id="UP000265800"/>
    </source>
</evidence>
<evidence type="ECO:0000256" key="3">
    <source>
        <dbReference type="ARBA" id="ARBA00022989"/>
    </source>
</evidence>
<dbReference type="AlphaFoldDB" id="A0A399F0E4"/>
<comment type="subcellular location">
    <subcellularLocation>
        <location evidence="1">Membrane</location>
        <topology evidence="1">Multi-pass membrane protein</topology>
    </subcellularLocation>
</comment>
<dbReference type="GO" id="GO:0016874">
    <property type="term" value="F:ligase activity"/>
    <property type="evidence" value="ECO:0007669"/>
    <property type="project" value="UniProtKB-KW"/>
</dbReference>
<feature type="domain" description="O-antigen ligase-related" evidence="6">
    <location>
        <begin position="115"/>
        <end position="265"/>
    </location>
</feature>
<gene>
    <name evidence="7" type="ORF">Mlute_00299</name>
</gene>
<organism evidence="7 8">
    <name type="scientific">Meiothermus luteus</name>
    <dbReference type="NCBI Taxonomy" id="2026184"/>
    <lineage>
        <taxon>Bacteria</taxon>
        <taxon>Thermotogati</taxon>
        <taxon>Deinococcota</taxon>
        <taxon>Deinococci</taxon>
        <taxon>Thermales</taxon>
        <taxon>Thermaceae</taxon>
        <taxon>Meiothermus</taxon>
    </lineage>
</organism>
<keyword evidence="7" id="KW-0436">Ligase</keyword>